<comment type="caution">
    <text evidence="3">The sequence shown here is derived from an EMBL/GenBank/DDBJ whole genome shotgun (WGS) entry which is preliminary data.</text>
</comment>
<dbReference type="Pfam" id="PF03235">
    <property type="entry name" value="GmrSD_N"/>
    <property type="match status" value="1"/>
</dbReference>
<proteinExistence type="predicted"/>
<feature type="domain" description="GmrSD restriction endonucleases N-terminal" evidence="2">
    <location>
        <begin position="84"/>
        <end position="225"/>
    </location>
</feature>
<feature type="compositionally biased region" description="Acidic residues" evidence="1">
    <location>
        <begin position="35"/>
        <end position="45"/>
    </location>
</feature>
<dbReference type="EMBL" id="MWLD01000073">
    <property type="protein sequence ID" value="OOV26582.1"/>
    <property type="molecule type" value="Genomic_DNA"/>
</dbReference>
<gene>
    <name evidence="3" type="ORF">BV61_06590</name>
</gene>
<protein>
    <recommendedName>
        <fullName evidence="2">GmrSD restriction endonucleases N-terminal domain-containing protein</fullName>
    </recommendedName>
</protein>
<accession>A0A1T1CDH9</accession>
<organism evidence="3 4">
    <name type="scientific">Candidatus Synechococcus spongiarum LMB bulk15M</name>
    <dbReference type="NCBI Taxonomy" id="1943582"/>
    <lineage>
        <taxon>Bacteria</taxon>
        <taxon>Bacillati</taxon>
        <taxon>Cyanobacteriota</taxon>
        <taxon>Cyanophyceae</taxon>
        <taxon>Synechococcales</taxon>
        <taxon>Synechococcaceae</taxon>
        <taxon>Synechococcus</taxon>
    </lineage>
</organism>
<evidence type="ECO:0000313" key="4">
    <source>
        <dbReference type="Proteomes" id="UP000242636"/>
    </source>
</evidence>
<name>A0A1T1CDH9_9SYNE</name>
<evidence type="ECO:0000259" key="2">
    <source>
        <dbReference type="Pfam" id="PF03235"/>
    </source>
</evidence>
<dbReference type="PANTHER" id="PTHR39639:SF1">
    <property type="entry name" value="DUF262 DOMAIN-CONTAINING PROTEIN"/>
    <property type="match status" value="1"/>
</dbReference>
<feature type="compositionally biased region" description="Polar residues" evidence="1">
    <location>
        <begin position="12"/>
        <end position="34"/>
    </location>
</feature>
<dbReference type="Proteomes" id="UP000242636">
    <property type="component" value="Unassembled WGS sequence"/>
</dbReference>
<feature type="non-terminal residue" evidence="3">
    <location>
        <position position="404"/>
    </location>
</feature>
<reference evidence="3 4" key="1">
    <citation type="submission" date="2017-02" db="EMBL/GenBank/DDBJ databases">
        <title>Draft Genome Sequences of 'Candidatus Synechococcus spongiarum', Cyanobacterial Symbionts of the Mediterranean Sponge Aplysina aerophoba from two locations.</title>
        <authorList>
            <person name="Slaby B.M."/>
            <person name="Hentschel U."/>
        </authorList>
    </citation>
    <scope>NUCLEOTIDE SEQUENCE [LARGE SCALE GENOMIC DNA]</scope>
    <source>
        <strain evidence="3">LMB bulk15M</strain>
    </source>
</reference>
<feature type="region of interest" description="Disordered" evidence="1">
    <location>
        <begin position="1"/>
        <end position="60"/>
    </location>
</feature>
<dbReference type="AlphaFoldDB" id="A0A1T1CDH9"/>
<keyword evidence="4" id="KW-1185">Reference proteome</keyword>
<feature type="compositionally biased region" description="Basic and acidic residues" evidence="1">
    <location>
        <begin position="1"/>
        <end position="10"/>
    </location>
</feature>
<dbReference type="PANTHER" id="PTHR39639">
    <property type="entry name" value="CHROMOSOME 16, WHOLE GENOME SHOTGUN SEQUENCE"/>
    <property type="match status" value="1"/>
</dbReference>
<evidence type="ECO:0000256" key="1">
    <source>
        <dbReference type="SAM" id="MobiDB-lite"/>
    </source>
</evidence>
<evidence type="ECO:0000313" key="3">
    <source>
        <dbReference type="EMBL" id="OOV26582.1"/>
    </source>
</evidence>
<dbReference type="InterPro" id="IPR004919">
    <property type="entry name" value="GmrSD_N"/>
</dbReference>
<sequence>MVKLALHEEESNNMTQADPTTLPGNGNEVRQNPDQEPEPLVDDPVDQSADGNEAVEGLDSDLDSWGDYPLDELLIRNEVRTIYEVIRRIDKGSYIMDPDFQRDFIWPKDKRSRLIESVIMRIPLPVFYLAEDEQGRMIVVDGLQRLSTFQQFLKDELILQLPSRKGLDKKRFKDLSAKLKNRVEDFNLTFYIIDSKIPERAQLDIFERVNDGVPLTRQQMRNCLYTGKGTSLLRKESKNKIFLKATGESLNKEKMRDREFINRFCAFQLLGPKSYRGDMDKFLADCLKRMNEMKEEDLLRLSSELERSLENNYTLFGRHAFRKHKPDQKRRNTINASLWDVMSTGLSHYTAEHLQPHAESLRQAVYKLLDDKDFYAAITLGSSNTKSVMLRFEKAQQTIEEVLG</sequence>